<gene>
    <name evidence="1" type="ORF">QD47_01525</name>
</gene>
<organism evidence="1 2">
    <name type="scientific">Paenibacillus terrae</name>
    <dbReference type="NCBI Taxonomy" id="159743"/>
    <lineage>
        <taxon>Bacteria</taxon>
        <taxon>Bacillati</taxon>
        <taxon>Bacillota</taxon>
        <taxon>Bacilli</taxon>
        <taxon>Bacillales</taxon>
        <taxon>Paenibacillaceae</taxon>
        <taxon>Paenibacillus</taxon>
    </lineage>
</organism>
<accession>A0A0D7X891</accession>
<proteinExistence type="predicted"/>
<dbReference type="Proteomes" id="UP000032534">
    <property type="component" value="Unassembled WGS sequence"/>
</dbReference>
<protein>
    <submittedName>
        <fullName evidence="1">Uncharacterized protein</fullName>
    </submittedName>
</protein>
<dbReference type="RefSeq" id="WP_044644463.1">
    <property type="nucleotide sequence ID" value="NZ_JTHP01000002.1"/>
</dbReference>
<evidence type="ECO:0000313" key="2">
    <source>
        <dbReference type="Proteomes" id="UP000032534"/>
    </source>
</evidence>
<reference evidence="1 2" key="1">
    <citation type="submission" date="2014-11" db="EMBL/GenBank/DDBJ databases">
        <title>Draft Genome Sequences of Paenibacillus polymyxa NRRL B-30509 and Paenibacillus terrae NRRL B-30644, Strains from a Poultry Environment that Produce Tridecaptin A and Paenicidins.</title>
        <authorList>
            <person name="van Belkum M.J."/>
            <person name="Lohans C.T."/>
            <person name="Vederas J.C."/>
        </authorList>
    </citation>
    <scope>NUCLEOTIDE SEQUENCE [LARGE SCALE GENOMIC DNA]</scope>
    <source>
        <strain evidence="1 2">NRRL B-30644</strain>
    </source>
</reference>
<dbReference type="PATRIC" id="fig|159743.3.peg.340"/>
<dbReference type="AlphaFoldDB" id="A0A0D7X891"/>
<dbReference type="EMBL" id="JTHP01000002">
    <property type="protein sequence ID" value="KJD47233.1"/>
    <property type="molecule type" value="Genomic_DNA"/>
</dbReference>
<keyword evidence="2" id="KW-1185">Reference proteome</keyword>
<sequence>MMKILLLAAGLLTPFSGQDTVQQAVSPHTAGHVVRAVQTIPAKNAVPADFHTLNGISLDDTRADVLKKLGKPLQVKEDTLLLSTEYQYPDVVVGMRGNMVSYVHVDPAAGRIKVNDQWLPLKRQTLDKALGGSQFTAEDGEVYVRGQRAIKVFMDEASDKPKYVEFFDEAEW</sequence>
<dbReference type="OrthoDB" id="2654428at2"/>
<evidence type="ECO:0000313" key="1">
    <source>
        <dbReference type="EMBL" id="KJD47233.1"/>
    </source>
</evidence>
<name>A0A0D7X891_9BACL</name>
<comment type="caution">
    <text evidence="1">The sequence shown here is derived from an EMBL/GenBank/DDBJ whole genome shotgun (WGS) entry which is preliminary data.</text>
</comment>